<evidence type="ECO:0000313" key="3">
    <source>
        <dbReference type="Proteomes" id="UP000027308"/>
    </source>
</evidence>
<dbReference type="InterPro" id="IPR014914">
    <property type="entry name" value="RES_dom"/>
</dbReference>
<feature type="domain" description="RES" evidence="1">
    <location>
        <begin position="204"/>
        <end position="360"/>
    </location>
</feature>
<dbReference type="eggNOG" id="ENOG502Z9NV">
    <property type="taxonomic scope" value="Bacteria"/>
</dbReference>
<dbReference type="SMART" id="SM00953">
    <property type="entry name" value="RES"/>
    <property type="match status" value="1"/>
</dbReference>
<dbReference type="Proteomes" id="UP000027308">
    <property type="component" value="Chromosome"/>
</dbReference>
<dbReference type="OrthoDB" id="1425103at2"/>
<dbReference type="EMBL" id="CP007637">
    <property type="protein sequence ID" value="AIB37914.1"/>
    <property type="molecule type" value="Genomic_DNA"/>
</dbReference>
<dbReference type="RefSeq" id="WP_038453589.1">
    <property type="nucleotide sequence ID" value="NZ_CP007637.1"/>
</dbReference>
<protein>
    <recommendedName>
        <fullName evidence="1">RES domain-containing protein</fullName>
    </recommendedName>
</protein>
<accession>A0A1N7UDA6</accession>
<organism evidence="2 3">
    <name type="scientific">Pseudomonas simiae</name>
    <dbReference type="NCBI Taxonomy" id="321846"/>
    <lineage>
        <taxon>Bacteria</taxon>
        <taxon>Pseudomonadati</taxon>
        <taxon>Pseudomonadota</taxon>
        <taxon>Gammaproteobacteria</taxon>
        <taxon>Pseudomonadales</taxon>
        <taxon>Pseudomonadaceae</taxon>
        <taxon>Pseudomonas</taxon>
    </lineage>
</organism>
<evidence type="ECO:0000313" key="2">
    <source>
        <dbReference type="EMBL" id="AIB37914.1"/>
    </source>
</evidence>
<gene>
    <name evidence="2" type="ORF">PS417_20490</name>
</gene>
<evidence type="ECO:0000259" key="1">
    <source>
        <dbReference type="SMART" id="SM00953"/>
    </source>
</evidence>
<dbReference type="AlphaFoldDB" id="A0A1N7UDA6"/>
<proteinExistence type="predicted"/>
<sequence>MRNHMASSAHHEQVCYTCVHDAYLGRQIKRTGTSTICTLCSATRKCIPLSSVVARVEGILDAYVIEGEYYRRWADWGDSQEGDSLDTWVSAIFGCDNVELIVGAVCNRLDSYSLDTNYSKRIYRLGDIGLQWFEFQEGMKHGQRFFNINAKTFLDWIFKDLYRYSASSDEEAVVRLLTPEDAPPIYRARTCMTSADVNGIAANPGRNLGAPPKERAGDGRMNPAGVPAFYGAFERETCIAELRPPVGGTVVSGEFRLNRMVRVLDFGRFEKADFGPPPSFFDPKHHAKTGRQELLKYLHNEITVPVLPGAERDYLTTQVIAEYLASHCKPRIDGVIFKSVQQSAGSNIVLFSHVACPVKPSWGRLEDSFAINANDGFHGPCIEYVSGSLVEHAISEVKYKAADEPLRDGKPTLVGEPDF</sequence>
<reference evidence="2 3" key="1">
    <citation type="submission" date="2014-05" db="EMBL/GenBank/DDBJ databases">
        <title>Pseudomonas simiae WCS417.</title>
        <authorList>
            <person name="Berendsen R.L."/>
        </authorList>
    </citation>
    <scope>NUCLEOTIDE SEQUENCE [LARGE SCALE GENOMIC DNA]</scope>
    <source>
        <strain evidence="2 3">WCS417</strain>
    </source>
</reference>
<dbReference type="Pfam" id="PF08808">
    <property type="entry name" value="RES"/>
    <property type="match status" value="1"/>
</dbReference>
<name>A0A1N7UDA6_9PSED</name>